<reference evidence="5" key="1">
    <citation type="submission" date="2019-02" db="EMBL/GenBank/DDBJ databases">
        <title>Draft genome sequence of Dolichospermum planctonicum NIES-80.</title>
        <authorList>
            <person name="Yamaguchi H."/>
            <person name="Suzuki S."/>
            <person name="Kawachi M."/>
        </authorList>
    </citation>
    <scope>NUCLEOTIDE SEQUENCE [LARGE SCALE GENOMIC DNA]</scope>
    <source>
        <strain evidence="5">NIES-80</strain>
    </source>
</reference>
<dbReference type="PANTHER" id="PTHR42998:SF1">
    <property type="entry name" value="TYPE I RESTRICTION ENZYME HINDI METHYLASE SUBUNIT"/>
    <property type="match status" value="1"/>
</dbReference>
<protein>
    <submittedName>
        <fullName evidence="4">Type I restriction enzyme EcoEI M protein homolog</fullName>
    </submittedName>
</protein>
<feature type="domain" description="DNA methylase adenine-specific" evidence="3">
    <location>
        <begin position="124"/>
        <end position="436"/>
    </location>
</feature>
<keyword evidence="2" id="KW-0238">DNA-binding</keyword>
<dbReference type="CDD" id="cd02440">
    <property type="entry name" value="AdoMet_MTases"/>
    <property type="match status" value="1"/>
</dbReference>
<evidence type="ECO:0000259" key="3">
    <source>
        <dbReference type="Pfam" id="PF02384"/>
    </source>
</evidence>
<dbReference type="OrthoDB" id="467945at2"/>
<dbReference type="InterPro" id="IPR029063">
    <property type="entry name" value="SAM-dependent_MTases_sf"/>
</dbReference>
<dbReference type="SUPFAM" id="SSF53335">
    <property type="entry name" value="S-adenosyl-L-methionine-dependent methyltransferases"/>
    <property type="match status" value="1"/>
</dbReference>
<keyword evidence="1" id="KW-0680">Restriction system</keyword>
<evidence type="ECO:0000313" key="5">
    <source>
        <dbReference type="Proteomes" id="UP000299367"/>
    </source>
</evidence>
<comment type="caution">
    <text evidence="4">The sequence shown here is derived from an EMBL/GenBank/DDBJ whole genome shotgun (WGS) entry which is preliminary data.</text>
</comment>
<dbReference type="GO" id="GO:0009307">
    <property type="term" value="P:DNA restriction-modification system"/>
    <property type="evidence" value="ECO:0007669"/>
    <property type="project" value="UniProtKB-KW"/>
</dbReference>
<dbReference type="InterPro" id="IPR052916">
    <property type="entry name" value="Type-I_RE_MTase_Subunit"/>
</dbReference>
<accession>A0A480A6L0</accession>
<evidence type="ECO:0000256" key="1">
    <source>
        <dbReference type="ARBA" id="ARBA00022747"/>
    </source>
</evidence>
<dbReference type="InterPro" id="IPR003356">
    <property type="entry name" value="DNA_methylase_A-5"/>
</dbReference>
<dbReference type="RefSeq" id="WP_137906340.1">
    <property type="nucleotide sequence ID" value="NZ_BJCF01000001.1"/>
</dbReference>
<dbReference type="InterPro" id="IPR044946">
    <property type="entry name" value="Restrct_endonuc_typeI_TRD_sf"/>
</dbReference>
<evidence type="ECO:0000256" key="2">
    <source>
        <dbReference type="ARBA" id="ARBA00023125"/>
    </source>
</evidence>
<dbReference type="PROSITE" id="PS00092">
    <property type="entry name" value="N6_MTASE"/>
    <property type="match status" value="1"/>
</dbReference>
<dbReference type="PANTHER" id="PTHR42998">
    <property type="entry name" value="TYPE I RESTRICTION ENZYME HINDVIIP M PROTEIN-RELATED"/>
    <property type="match status" value="1"/>
</dbReference>
<dbReference type="EMBL" id="BJCF01000001">
    <property type="protein sequence ID" value="GCL40489.1"/>
    <property type="molecule type" value="Genomic_DNA"/>
</dbReference>
<dbReference type="Proteomes" id="UP000299367">
    <property type="component" value="Unassembled WGS sequence"/>
</dbReference>
<gene>
    <name evidence="4" type="ORF">NIES80_01760</name>
</gene>
<dbReference type="InterPro" id="IPR002052">
    <property type="entry name" value="DNA_methylase_N6_adenine_CS"/>
</dbReference>
<sequence>MKQKIKKIHQNTTQLSLVLDYKDALNQIRNYLAGQLIGATRDETLLEEVIKCLFCKIYLKKDKNIVIDHNANLSVEQIYQRTFKEICILLPNLFNSQDKLQLDQNSLDFIDQKLEILDINQWSYDPFGDAYEVFTSSIVKGKEGQFFTPQNTIDLLVELINPQAGETIIDPACGAGGFLHSAARHLINLGVESEEVNQYVFGIDKDNYLVRLASARLSLFTNTSANIFCGDSLAWDVDQSLHEKLGTFDIVLANPPFGTRIVAASTNTQRTFELGYKWQIDKKIEKFIKLSELQSSVPPQVLFIERCLSLVKPGGRLGLVVPESLISSKTYRYVINYIEDQAEIKAVMGMPEDLFKVSGKSGTHTKTCLLVLHKKKEAIQQTSGIFMAEAKLCGHDSRGRKNSRDDLPTIVLNYRKYRGNNLVNSSLGYEVDFSKITDYIFAPRYYNPEIINELQRLQNTHHLIPISELISQGLLDVTTGDEVGKENYGTGDIPFVRTSDISNWEIKRNPKHCLSEEIYRSLATKQDVREGDILMVRDGTYLVGHCAYITKYDKRIVFQSHIYKLRIKDDSKLSPYLLIAALSSEPVMMQIKAKRFTQDIIDSLGDRLGEIILPIPKNCELKERITQIVKRSIDDRIEARELARQACMELVNFSSKQVLFL</sequence>
<dbReference type="Gene3D" id="3.40.50.150">
    <property type="entry name" value="Vaccinia Virus protein VP39"/>
    <property type="match status" value="1"/>
</dbReference>
<dbReference type="Pfam" id="PF02384">
    <property type="entry name" value="N6_Mtase"/>
    <property type="match status" value="1"/>
</dbReference>
<organism evidence="4 5">
    <name type="scientific">Dolichospermum planctonicum</name>
    <dbReference type="NCBI Taxonomy" id="136072"/>
    <lineage>
        <taxon>Bacteria</taxon>
        <taxon>Bacillati</taxon>
        <taxon>Cyanobacteriota</taxon>
        <taxon>Cyanophyceae</taxon>
        <taxon>Nostocales</taxon>
        <taxon>Aphanizomenonaceae</taxon>
        <taxon>Dolichospermum</taxon>
    </lineage>
</organism>
<dbReference type="AlphaFoldDB" id="A0A480A6L0"/>
<dbReference type="GO" id="GO:0008170">
    <property type="term" value="F:N-methyltransferase activity"/>
    <property type="evidence" value="ECO:0007669"/>
    <property type="project" value="InterPro"/>
</dbReference>
<dbReference type="GO" id="GO:0032259">
    <property type="term" value="P:methylation"/>
    <property type="evidence" value="ECO:0007669"/>
    <property type="project" value="InterPro"/>
</dbReference>
<name>A0A480A6L0_9CYAN</name>
<dbReference type="Gene3D" id="3.90.220.20">
    <property type="entry name" value="DNA methylase specificity domains"/>
    <property type="match status" value="1"/>
</dbReference>
<evidence type="ECO:0000313" key="4">
    <source>
        <dbReference type="EMBL" id="GCL40489.1"/>
    </source>
</evidence>
<dbReference type="GO" id="GO:0003677">
    <property type="term" value="F:DNA binding"/>
    <property type="evidence" value="ECO:0007669"/>
    <property type="project" value="UniProtKB-KW"/>
</dbReference>
<dbReference type="PRINTS" id="PR00507">
    <property type="entry name" value="N12N6MTFRASE"/>
</dbReference>
<dbReference type="SUPFAM" id="SSF116734">
    <property type="entry name" value="DNA methylase specificity domain"/>
    <property type="match status" value="1"/>
</dbReference>
<proteinExistence type="predicted"/>